<proteinExistence type="predicted"/>
<evidence type="ECO:0000259" key="1">
    <source>
        <dbReference type="PROSITE" id="PS51831"/>
    </source>
</evidence>
<accession>U2FMW0</accession>
<dbReference type="EMBL" id="AFNU02000004">
    <property type="protein sequence ID" value="ERJ12479.1"/>
    <property type="molecule type" value="Genomic_DNA"/>
</dbReference>
<dbReference type="SMART" id="SM00471">
    <property type="entry name" value="HDc"/>
    <property type="match status" value="1"/>
</dbReference>
<organism evidence="2 3">
    <name type="scientific">Haloplasma contractile SSD-17B</name>
    <dbReference type="NCBI Taxonomy" id="1033810"/>
    <lineage>
        <taxon>Bacteria</taxon>
        <taxon>Bacillati</taxon>
        <taxon>Mycoplasmatota</taxon>
        <taxon>Mollicutes</taxon>
        <taxon>Haloplasmatales</taxon>
        <taxon>Haloplasmataceae</taxon>
        <taxon>Haloplasma</taxon>
    </lineage>
</organism>
<dbReference type="EC" id="3.1.5.1" evidence="2"/>
<reference evidence="2 3" key="1">
    <citation type="journal article" date="2011" name="J. Bacteriol.">
        <title>Genome sequence of Haloplasma contractile, an unusual contractile bacterium from a deep-sea anoxic brine lake.</title>
        <authorList>
            <person name="Antunes A."/>
            <person name="Alam I."/>
            <person name="El Dorry H."/>
            <person name="Siam R."/>
            <person name="Robertson A."/>
            <person name="Bajic V.B."/>
            <person name="Stingl U."/>
        </authorList>
    </citation>
    <scope>NUCLEOTIDE SEQUENCE [LARGE SCALE GENOMIC DNA]</scope>
    <source>
        <strain evidence="2 3">SSD-17B</strain>
    </source>
</reference>
<feature type="domain" description="HD" evidence="1">
    <location>
        <begin position="59"/>
        <end position="176"/>
    </location>
</feature>
<dbReference type="Pfam" id="PF19276">
    <property type="entry name" value="HD_assoc_2"/>
    <property type="match status" value="1"/>
</dbReference>
<comment type="caution">
    <text evidence="2">The sequence shown here is derived from an EMBL/GenBank/DDBJ whole genome shotgun (WGS) entry which is preliminary data.</text>
</comment>
<reference evidence="2 3" key="2">
    <citation type="journal article" date="2013" name="PLoS ONE">
        <title>INDIGO - INtegrated Data Warehouse of MIcrobial GenOmes with Examples from the Red Sea Extremophiles.</title>
        <authorList>
            <person name="Alam I."/>
            <person name="Antunes A."/>
            <person name="Kamau A.A."/>
            <person name="Ba Alawi W."/>
            <person name="Kalkatawi M."/>
            <person name="Stingl U."/>
            <person name="Bajic V.B."/>
        </authorList>
    </citation>
    <scope>NUCLEOTIDE SEQUENCE [LARGE SCALE GENOMIC DNA]</scope>
    <source>
        <strain evidence="2 3">SSD-17B</strain>
    </source>
</reference>
<dbReference type="SUPFAM" id="SSF109604">
    <property type="entry name" value="HD-domain/PDEase-like"/>
    <property type="match status" value="1"/>
</dbReference>
<evidence type="ECO:0000313" key="2">
    <source>
        <dbReference type="EMBL" id="ERJ12479.1"/>
    </source>
</evidence>
<dbReference type="Gene3D" id="1.10.3210.10">
    <property type="entry name" value="Hypothetical protein af1432"/>
    <property type="match status" value="1"/>
</dbReference>
<dbReference type="PROSITE" id="PS51831">
    <property type="entry name" value="HD"/>
    <property type="match status" value="1"/>
</dbReference>
<sequence>MVKLEMGEIKVFRDPLYGYVKVYDKIFWDLIKTKEFQRLRRIHQLGGTHMVYHTAEHSRFSHSLGVYEVARRIIYEVQAIRKTLSKDQRFITLCAALLHDVGHGPFSHSFETVFKTNHEEYTVDIILGNTEVNKVLENYKPGFAKRVADVIAKKTKNKIMEKIITSQLDADRLDYLQRDAYFTGATYGEIDLDRILRSFLIVDGELAFKYSSMHAIEDYLMSRYHMYWQVYYHPVGMSYEIILMKLFERVKELIDTGYVFKTDIALLEKALSRTLTLDNYLELDEAWMLTKIKELSNENDSIVKDLSDRFLNRRLLKHINCSGKEMQLRIFNRLETLFDKYNIDKKYYLHKDILSKETYQYYNEQALNKSPILLYVQDQLIEIENLSQVVKGINQVEMKHDYKVFYPKEILLEKISEAEMNELHSVLN</sequence>
<dbReference type="STRING" id="1033810.HLPCO_001465"/>
<dbReference type="InterPro" id="IPR003607">
    <property type="entry name" value="HD/PDEase_dom"/>
</dbReference>
<dbReference type="GO" id="GO:0006203">
    <property type="term" value="P:dGTP catabolic process"/>
    <property type="evidence" value="ECO:0007669"/>
    <property type="project" value="TreeGrafter"/>
</dbReference>
<dbReference type="PANTHER" id="PTHR11373">
    <property type="entry name" value="DEOXYNUCLEOSIDE TRIPHOSPHATE TRIPHOSPHOHYDROLASE"/>
    <property type="match status" value="1"/>
</dbReference>
<dbReference type="InterPro" id="IPR006674">
    <property type="entry name" value="HD_domain"/>
</dbReference>
<dbReference type="eggNOG" id="COG1078">
    <property type="taxonomic scope" value="Bacteria"/>
</dbReference>
<dbReference type="InParanoid" id="U2FMW0"/>
<dbReference type="GO" id="GO:0008832">
    <property type="term" value="F:dGTPase activity"/>
    <property type="evidence" value="ECO:0007669"/>
    <property type="project" value="UniProtKB-EC"/>
</dbReference>
<name>U2FMW0_9MOLU</name>
<evidence type="ECO:0000313" key="3">
    <source>
        <dbReference type="Proteomes" id="UP000005707"/>
    </source>
</evidence>
<keyword evidence="2" id="KW-0378">Hydrolase</keyword>
<dbReference type="FunCoup" id="U2FMW0">
    <property type="interactions" value="186"/>
</dbReference>
<dbReference type="PANTHER" id="PTHR11373:SF4">
    <property type="entry name" value="DEOXYNUCLEOSIDE TRIPHOSPHATE TRIPHOSPHOHYDROLASE SAMHD1"/>
    <property type="match status" value="1"/>
</dbReference>
<dbReference type="OrthoDB" id="9803619at2"/>
<dbReference type="RefSeq" id="WP_008824942.1">
    <property type="nucleotide sequence ID" value="NZ_AFNU02000004.1"/>
</dbReference>
<dbReference type="Pfam" id="PF01966">
    <property type="entry name" value="HD"/>
    <property type="match status" value="1"/>
</dbReference>
<dbReference type="InterPro" id="IPR045509">
    <property type="entry name" value="HD_assoc_2"/>
</dbReference>
<dbReference type="Proteomes" id="UP000005707">
    <property type="component" value="Unassembled WGS sequence"/>
</dbReference>
<dbReference type="AlphaFoldDB" id="U2FMW0"/>
<dbReference type="InterPro" id="IPR050135">
    <property type="entry name" value="dGTPase-like"/>
</dbReference>
<keyword evidence="3" id="KW-1185">Reference proteome</keyword>
<gene>
    <name evidence="2" type="ORF">HLPCO_001465</name>
</gene>
<protein>
    <submittedName>
        <fullName evidence="2">HD superfamily phosphohydrolase ral function prediction only protein</fullName>
        <ecNumber evidence="2">3.1.5.1</ecNumber>
    </submittedName>
</protein>
<dbReference type="CDD" id="cd00077">
    <property type="entry name" value="HDc"/>
    <property type="match status" value="1"/>
</dbReference>